<accession>A0A0D9ZAJ7</accession>
<reference evidence="2" key="1">
    <citation type="submission" date="2015-04" db="UniProtKB">
        <authorList>
            <consortium name="EnsemblPlants"/>
        </authorList>
    </citation>
    <scope>IDENTIFICATION</scope>
</reference>
<dbReference type="Gramene" id="OGLUM03G26900.1">
    <property type="protein sequence ID" value="OGLUM03G26900.1"/>
    <property type="gene ID" value="OGLUM03G26900"/>
</dbReference>
<feature type="region of interest" description="Disordered" evidence="1">
    <location>
        <begin position="1"/>
        <end position="90"/>
    </location>
</feature>
<feature type="compositionally biased region" description="Basic and acidic residues" evidence="1">
    <location>
        <begin position="1"/>
        <end position="16"/>
    </location>
</feature>
<proteinExistence type="predicted"/>
<dbReference type="AlphaFoldDB" id="A0A0D9ZAJ7"/>
<evidence type="ECO:0000313" key="2">
    <source>
        <dbReference type="EnsemblPlants" id="OGLUM03G26900.1"/>
    </source>
</evidence>
<evidence type="ECO:0000256" key="1">
    <source>
        <dbReference type="SAM" id="MobiDB-lite"/>
    </source>
</evidence>
<dbReference type="Proteomes" id="UP000026961">
    <property type="component" value="Chromosome 3"/>
</dbReference>
<protein>
    <submittedName>
        <fullName evidence="2">Uncharacterized protein</fullName>
    </submittedName>
</protein>
<reference evidence="2" key="2">
    <citation type="submission" date="2018-05" db="EMBL/GenBank/DDBJ databases">
        <title>OgluRS3 (Oryza glumaepatula Reference Sequence Version 3).</title>
        <authorList>
            <person name="Zhang J."/>
            <person name="Kudrna D."/>
            <person name="Lee S."/>
            <person name="Talag J."/>
            <person name="Welchert J."/>
            <person name="Wing R.A."/>
        </authorList>
    </citation>
    <scope>NUCLEOTIDE SEQUENCE [LARGE SCALE GENOMIC DNA]</scope>
</reference>
<dbReference type="HOGENOM" id="CLU_116036_0_0_1"/>
<sequence>MGDKQETESTKTHFVDPTHNPTTDATPQQDEHESDLPEEFGVTSPSPLSPPPYPLSPSMEDDDMIYAEDLGYMSTPCPSPPSDVDDLNLPEDPNNKIILHPAFIDNGGDLDIIQEDIYNFRYDQTPPRDA</sequence>
<dbReference type="EnsemblPlants" id="OGLUM03G26900.1">
    <property type="protein sequence ID" value="OGLUM03G26900.1"/>
    <property type="gene ID" value="OGLUM03G26900"/>
</dbReference>
<name>A0A0D9ZAJ7_9ORYZ</name>
<evidence type="ECO:0000313" key="3">
    <source>
        <dbReference type="Proteomes" id="UP000026961"/>
    </source>
</evidence>
<feature type="compositionally biased region" description="Polar residues" evidence="1">
    <location>
        <begin position="19"/>
        <end position="28"/>
    </location>
</feature>
<organism evidence="2">
    <name type="scientific">Oryza glumipatula</name>
    <dbReference type="NCBI Taxonomy" id="40148"/>
    <lineage>
        <taxon>Eukaryota</taxon>
        <taxon>Viridiplantae</taxon>
        <taxon>Streptophyta</taxon>
        <taxon>Embryophyta</taxon>
        <taxon>Tracheophyta</taxon>
        <taxon>Spermatophyta</taxon>
        <taxon>Magnoliopsida</taxon>
        <taxon>Liliopsida</taxon>
        <taxon>Poales</taxon>
        <taxon>Poaceae</taxon>
        <taxon>BOP clade</taxon>
        <taxon>Oryzoideae</taxon>
        <taxon>Oryzeae</taxon>
        <taxon>Oryzinae</taxon>
        <taxon>Oryza</taxon>
    </lineage>
</organism>
<keyword evidence="3" id="KW-1185">Reference proteome</keyword>